<accession>A0A1L9VX76</accession>
<feature type="domain" description="HNH nuclease" evidence="1">
    <location>
        <begin position="153"/>
        <end position="192"/>
    </location>
</feature>
<dbReference type="Proteomes" id="UP000184300">
    <property type="component" value="Unassembled WGS sequence"/>
</dbReference>
<dbReference type="GeneID" id="34459409"/>
<protein>
    <recommendedName>
        <fullName evidence="1">HNH nuclease domain-containing protein</fullName>
    </recommendedName>
</protein>
<sequence>MATSREDVFGDEVDDMISNFFSTESDLSSVPSYFDDRAAHERVASYVPKGQDDQTRDVLMSFLDFLPDDGKQMLAEFVVFLDDERLHCLYQHLLTSILMPMKARSAMPQITPSPFEDFHEASEITASSMGETPTRTVQKLLKDYKVSQIWTTLRKCFPRIGLGPQDINDQSNLMTLEAGIHRAFGLFRIAFEATRVNLNEYFILTFEPGVIQAYLPRPDVYGIRKITFQQHSDAALPSPEVLEVHCALAKILHASGMSERIDKIIQEREELKCLANDGSSDAKTLLFAF</sequence>
<organism evidence="2 3">
    <name type="scientific">Aspergillus glaucus CBS 516.65</name>
    <dbReference type="NCBI Taxonomy" id="1160497"/>
    <lineage>
        <taxon>Eukaryota</taxon>
        <taxon>Fungi</taxon>
        <taxon>Dikarya</taxon>
        <taxon>Ascomycota</taxon>
        <taxon>Pezizomycotina</taxon>
        <taxon>Eurotiomycetes</taxon>
        <taxon>Eurotiomycetidae</taxon>
        <taxon>Eurotiales</taxon>
        <taxon>Aspergillaceae</taxon>
        <taxon>Aspergillus</taxon>
        <taxon>Aspergillus subgen. Aspergillus</taxon>
    </lineage>
</organism>
<dbReference type="InterPro" id="IPR003615">
    <property type="entry name" value="HNH_nuc"/>
</dbReference>
<dbReference type="STRING" id="1160497.A0A1L9VX76"/>
<keyword evidence="3" id="KW-1185">Reference proteome</keyword>
<dbReference type="OrthoDB" id="2104739at2759"/>
<name>A0A1L9VX76_ASPGL</name>
<reference evidence="3" key="1">
    <citation type="journal article" date="2017" name="Genome Biol.">
        <title>Comparative genomics reveals high biological diversity and specific adaptations in the industrially and medically important fungal genus Aspergillus.</title>
        <authorList>
            <person name="de Vries R.P."/>
            <person name="Riley R."/>
            <person name="Wiebenga A."/>
            <person name="Aguilar-Osorio G."/>
            <person name="Amillis S."/>
            <person name="Uchima C.A."/>
            <person name="Anderluh G."/>
            <person name="Asadollahi M."/>
            <person name="Askin M."/>
            <person name="Barry K."/>
            <person name="Battaglia E."/>
            <person name="Bayram O."/>
            <person name="Benocci T."/>
            <person name="Braus-Stromeyer S.A."/>
            <person name="Caldana C."/>
            <person name="Canovas D."/>
            <person name="Cerqueira G.C."/>
            <person name="Chen F."/>
            <person name="Chen W."/>
            <person name="Choi C."/>
            <person name="Clum A."/>
            <person name="Dos Santos R.A."/>
            <person name="Damasio A.R."/>
            <person name="Diallinas G."/>
            <person name="Emri T."/>
            <person name="Fekete E."/>
            <person name="Flipphi M."/>
            <person name="Freyberg S."/>
            <person name="Gallo A."/>
            <person name="Gournas C."/>
            <person name="Habgood R."/>
            <person name="Hainaut M."/>
            <person name="Harispe M.L."/>
            <person name="Henrissat B."/>
            <person name="Hilden K.S."/>
            <person name="Hope R."/>
            <person name="Hossain A."/>
            <person name="Karabika E."/>
            <person name="Karaffa L."/>
            <person name="Karanyi Z."/>
            <person name="Krasevec N."/>
            <person name="Kuo A."/>
            <person name="Kusch H."/>
            <person name="LaButti K."/>
            <person name="Lagendijk E.L."/>
            <person name="Lapidus A."/>
            <person name="Levasseur A."/>
            <person name="Lindquist E."/>
            <person name="Lipzen A."/>
            <person name="Logrieco A.F."/>
            <person name="MacCabe A."/>
            <person name="Maekelae M.R."/>
            <person name="Malavazi I."/>
            <person name="Melin P."/>
            <person name="Meyer V."/>
            <person name="Mielnichuk N."/>
            <person name="Miskei M."/>
            <person name="Molnar A.P."/>
            <person name="Mule G."/>
            <person name="Ngan C.Y."/>
            <person name="Orejas M."/>
            <person name="Orosz E."/>
            <person name="Ouedraogo J.P."/>
            <person name="Overkamp K.M."/>
            <person name="Park H.-S."/>
            <person name="Perrone G."/>
            <person name="Piumi F."/>
            <person name="Punt P.J."/>
            <person name="Ram A.F."/>
            <person name="Ramon A."/>
            <person name="Rauscher S."/>
            <person name="Record E."/>
            <person name="Riano-Pachon D.M."/>
            <person name="Robert V."/>
            <person name="Roehrig J."/>
            <person name="Ruller R."/>
            <person name="Salamov A."/>
            <person name="Salih N.S."/>
            <person name="Samson R.A."/>
            <person name="Sandor E."/>
            <person name="Sanguinetti M."/>
            <person name="Schuetze T."/>
            <person name="Sepcic K."/>
            <person name="Shelest E."/>
            <person name="Sherlock G."/>
            <person name="Sophianopoulou V."/>
            <person name="Squina F.M."/>
            <person name="Sun H."/>
            <person name="Susca A."/>
            <person name="Todd R.B."/>
            <person name="Tsang A."/>
            <person name="Unkles S.E."/>
            <person name="van de Wiele N."/>
            <person name="van Rossen-Uffink D."/>
            <person name="Oliveira J.V."/>
            <person name="Vesth T.C."/>
            <person name="Visser J."/>
            <person name="Yu J.-H."/>
            <person name="Zhou M."/>
            <person name="Andersen M.R."/>
            <person name="Archer D.B."/>
            <person name="Baker S.E."/>
            <person name="Benoit I."/>
            <person name="Brakhage A.A."/>
            <person name="Braus G.H."/>
            <person name="Fischer R."/>
            <person name="Frisvad J.C."/>
            <person name="Goldman G.H."/>
            <person name="Houbraken J."/>
            <person name="Oakley B."/>
            <person name="Pocsi I."/>
            <person name="Scazzocchio C."/>
            <person name="Seiboth B."/>
            <person name="vanKuyk P.A."/>
            <person name="Wortman J."/>
            <person name="Dyer P.S."/>
            <person name="Grigoriev I.V."/>
        </authorList>
    </citation>
    <scope>NUCLEOTIDE SEQUENCE [LARGE SCALE GENOMIC DNA]</scope>
    <source>
        <strain evidence="3">CBS 516.65</strain>
    </source>
</reference>
<dbReference type="VEuPathDB" id="FungiDB:ASPGLDRAFT_22012"/>
<dbReference type="EMBL" id="KV878889">
    <property type="protein sequence ID" value="OJJ88487.1"/>
    <property type="molecule type" value="Genomic_DNA"/>
</dbReference>
<dbReference type="AlphaFoldDB" id="A0A1L9VX76"/>
<evidence type="ECO:0000313" key="3">
    <source>
        <dbReference type="Proteomes" id="UP000184300"/>
    </source>
</evidence>
<dbReference type="Pfam" id="PF13391">
    <property type="entry name" value="HNH_2"/>
    <property type="match status" value="1"/>
</dbReference>
<evidence type="ECO:0000313" key="2">
    <source>
        <dbReference type="EMBL" id="OJJ88487.1"/>
    </source>
</evidence>
<gene>
    <name evidence="2" type="ORF">ASPGLDRAFT_22012</name>
</gene>
<dbReference type="RefSeq" id="XP_022405163.1">
    <property type="nucleotide sequence ID" value="XM_022543148.1"/>
</dbReference>
<evidence type="ECO:0000259" key="1">
    <source>
        <dbReference type="Pfam" id="PF13391"/>
    </source>
</evidence>
<proteinExistence type="predicted"/>